<dbReference type="AlphaFoldDB" id="A0AAJ1MIK7"/>
<evidence type="ECO:0008006" key="3">
    <source>
        <dbReference type="Google" id="ProtNLM"/>
    </source>
</evidence>
<reference evidence="1 2" key="1">
    <citation type="submission" date="2022-12" db="EMBL/GenBank/DDBJ databases">
        <title>Metagenome assembled genome from gulf of manar.</title>
        <authorList>
            <person name="Kohli P."/>
            <person name="Pk S."/>
            <person name="Venkata Ramana C."/>
            <person name="Sasikala C."/>
        </authorList>
    </citation>
    <scope>NUCLEOTIDE SEQUENCE [LARGE SCALE GENOMIC DNA]</scope>
    <source>
        <strain evidence="1">JB008</strain>
    </source>
</reference>
<dbReference type="Gene3D" id="1.25.40.10">
    <property type="entry name" value="Tetratricopeptide repeat domain"/>
    <property type="match status" value="2"/>
</dbReference>
<protein>
    <recommendedName>
        <fullName evidence="3">Tetratricopeptide repeat protein</fullName>
    </recommendedName>
</protein>
<evidence type="ECO:0000313" key="2">
    <source>
        <dbReference type="Proteomes" id="UP001221217"/>
    </source>
</evidence>
<sequence>MRRIVFTLIFIASVLLLFTGCRNPKDWFYTRFLDPVNYYIVGNSDERDQLRRLFAEAETRRGDYESSLTVIQQIIRILHNADQKEKLNLFLTAYVENNPDDPFNAYYLLMVAENYNESGAYPFATHYYERILKNYPDLLVQGESIHNVCLKHLIHMIEEPETRVYYYKELIARFSEPDENYPDLDLIDKGPVYYYMAKTYEELGEWELAVQAYRNFLLYPDSRIPGEPQAHNEIADLIAFYDYRDKSWIMDSLEDLTKYVQWAIWGRNSSRLNRYRAKVNFFATAWEEEVIETNQIDDLEDFYSDLGVFMTSRLRCASELDTDSNLQEAYLETWGWSYRIPSWYFYFRKISFPADPEINGKWEWAGIYLGEKPFSRQEEAE</sequence>
<accession>A0AAJ1MIK7</accession>
<gene>
    <name evidence="1" type="ORF">PQJ61_02505</name>
</gene>
<proteinExistence type="predicted"/>
<dbReference type="Proteomes" id="UP001221217">
    <property type="component" value="Unassembled WGS sequence"/>
</dbReference>
<dbReference type="PROSITE" id="PS51257">
    <property type="entry name" value="PROKAR_LIPOPROTEIN"/>
    <property type="match status" value="1"/>
</dbReference>
<evidence type="ECO:0000313" key="1">
    <source>
        <dbReference type="EMBL" id="MDC7225617.1"/>
    </source>
</evidence>
<dbReference type="EMBL" id="JAQQAL010000008">
    <property type="protein sequence ID" value="MDC7225617.1"/>
    <property type="molecule type" value="Genomic_DNA"/>
</dbReference>
<dbReference type="InterPro" id="IPR011990">
    <property type="entry name" value="TPR-like_helical_dom_sf"/>
</dbReference>
<comment type="caution">
    <text evidence="1">The sequence shown here is derived from an EMBL/GenBank/DDBJ whole genome shotgun (WGS) entry which is preliminary data.</text>
</comment>
<dbReference type="SUPFAM" id="SSF48452">
    <property type="entry name" value="TPR-like"/>
    <property type="match status" value="1"/>
</dbReference>
<name>A0AAJ1MIK7_9SPIO</name>
<organism evidence="1 2">
    <name type="scientific">Candidatus Thalassospirochaeta sargassi</name>
    <dbReference type="NCBI Taxonomy" id="3119039"/>
    <lineage>
        <taxon>Bacteria</taxon>
        <taxon>Pseudomonadati</taxon>
        <taxon>Spirochaetota</taxon>
        <taxon>Spirochaetia</taxon>
        <taxon>Spirochaetales</taxon>
        <taxon>Spirochaetaceae</taxon>
        <taxon>Candidatus Thalassospirochaeta</taxon>
    </lineage>
</organism>